<dbReference type="OrthoDB" id="915634at2"/>
<feature type="coiled-coil region" evidence="1">
    <location>
        <begin position="128"/>
        <end position="155"/>
    </location>
</feature>
<accession>A0A514CKT4</accession>
<dbReference type="RefSeq" id="WP_141615667.1">
    <property type="nucleotide sequence ID" value="NZ_CP041253.1"/>
</dbReference>
<evidence type="ECO:0000313" key="4">
    <source>
        <dbReference type="Proteomes" id="UP000316614"/>
    </source>
</evidence>
<evidence type="ECO:0000313" key="3">
    <source>
        <dbReference type="EMBL" id="QDH80433.1"/>
    </source>
</evidence>
<dbReference type="KEGG" id="echi:FKX85_15850"/>
<feature type="domain" description="MobA/VirD2-like nuclease" evidence="2">
    <location>
        <begin position="17"/>
        <end position="151"/>
    </location>
</feature>
<name>A0A514CKT4_9BACT</name>
<sequence length="428" mass="48839">MVARISLGRRILGLLHYNEDKVKAGKATVLAAHGFGTDGHRASIGEKHRRFLFFTDHNKRSKLNTFHVSLNFSPKDQLDRAQLQYIAQQYMARIGFGNQPYLVYQHSDTKHPHLHIVSTNITREGKRIETHNLGKEQSEKARKELEQELGLVKAEKQKERLIGLEPLEKLEYGKKESKAAMGNVLTEVMRAYSYTSIGEFSAILRQFNIGLIQGEEGSRMKANRGLAYSILDDHGNRIGVPIKASAFYIRPSMARLEKRMERNGAIKNKLVHRTRETVDSVLRESMGKGTKHFQENLKKHGLVADFHYGKTGKVYGLTLIDHVNRTAFKASELSRAFSGQRVIQALAPDQQKGSAIILKREAHQLSQGPVEWRGSTPALEQERPIWKIDINPSMQVFLSGIHQLLRPESQELADPFYKKKKRKRRKKH</sequence>
<dbReference type="AlphaFoldDB" id="A0A514CKT4"/>
<protein>
    <submittedName>
        <fullName evidence="3">Relaxase/mobilization nuclease</fullName>
    </submittedName>
</protein>
<proteinExistence type="predicted"/>
<gene>
    <name evidence="3" type="ORF">FKX85_15850</name>
</gene>
<organism evidence="3 4">
    <name type="scientific">Echinicola soli</name>
    <dbReference type="NCBI Taxonomy" id="2591634"/>
    <lineage>
        <taxon>Bacteria</taxon>
        <taxon>Pseudomonadati</taxon>
        <taxon>Bacteroidota</taxon>
        <taxon>Cytophagia</taxon>
        <taxon>Cytophagales</taxon>
        <taxon>Cyclobacteriaceae</taxon>
        <taxon>Echinicola</taxon>
    </lineage>
</organism>
<dbReference type="Pfam" id="PF03432">
    <property type="entry name" value="Relaxase"/>
    <property type="match status" value="1"/>
</dbReference>
<dbReference type="Proteomes" id="UP000316614">
    <property type="component" value="Chromosome"/>
</dbReference>
<evidence type="ECO:0000256" key="1">
    <source>
        <dbReference type="SAM" id="Coils"/>
    </source>
</evidence>
<reference evidence="3 4" key="1">
    <citation type="submission" date="2019-06" db="EMBL/GenBank/DDBJ databases">
        <title>Echinicola alkalisoli sp. nov. isolated from saline soil.</title>
        <authorList>
            <person name="Sun J.-Q."/>
            <person name="Xu L."/>
        </authorList>
    </citation>
    <scope>NUCLEOTIDE SEQUENCE [LARGE SCALE GENOMIC DNA]</scope>
    <source>
        <strain evidence="3 4">LN3S3</strain>
    </source>
</reference>
<keyword evidence="4" id="KW-1185">Reference proteome</keyword>
<dbReference type="InterPro" id="IPR005094">
    <property type="entry name" value="Endonuclease_MobA/VirD2"/>
</dbReference>
<evidence type="ECO:0000259" key="2">
    <source>
        <dbReference type="Pfam" id="PF03432"/>
    </source>
</evidence>
<dbReference type="EMBL" id="CP041253">
    <property type="protein sequence ID" value="QDH80433.1"/>
    <property type="molecule type" value="Genomic_DNA"/>
</dbReference>
<keyword evidence="1" id="KW-0175">Coiled coil</keyword>